<dbReference type="Proteomes" id="UP001140230">
    <property type="component" value="Unassembled WGS sequence"/>
</dbReference>
<reference evidence="1" key="2">
    <citation type="submission" date="2022-08" db="EMBL/GenBank/DDBJ databases">
        <authorList>
            <person name="Iruegas-Bocardo F."/>
            <person name="Weisberg A.J."/>
            <person name="Riutta E.R."/>
            <person name="Kilday K."/>
            <person name="Bonkowski J.C."/>
            <person name="Creswell T."/>
            <person name="Daughtrey M.L."/>
            <person name="Rane K."/>
            <person name="Grunwald N.J."/>
            <person name="Chang J.H."/>
            <person name="Putnam M.L."/>
        </authorList>
    </citation>
    <scope>NUCLEOTIDE SEQUENCE</scope>
    <source>
        <strain evidence="1">22-338</strain>
    </source>
</reference>
<dbReference type="RefSeq" id="WP_104549195.1">
    <property type="nucleotide sequence ID" value="NZ_CP168173.1"/>
</dbReference>
<sequence>MSRHVVRSYRDSTPVCVVAGYDRPLRTLYLQVWEDPDTRRRCDQSVLFASHLDPRHDWSDIDSIADALAGLSIPVPESFLDAVFDDQVMHRGNLLRHHPSMTA</sequence>
<proteinExistence type="predicted"/>
<comment type="caution">
    <text evidence="1">The sequence shown here is derived from an EMBL/GenBank/DDBJ whole genome shotgun (WGS) entry which is preliminary data.</text>
</comment>
<dbReference type="AlphaFoldDB" id="A0A9X4BSH5"/>
<gene>
    <name evidence="1" type="ORF">NY667_13135</name>
</gene>
<dbReference type="EMBL" id="JANWTP010000040">
    <property type="protein sequence ID" value="MDC8638730.1"/>
    <property type="molecule type" value="Genomic_DNA"/>
</dbReference>
<reference evidence="1" key="1">
    <citation type="journal article" date="2022" name="Phytopathology">
        <title>Whole genome sequencing-based tracing of a 2022 introduction and outbreak of Xanthomonas hortorum pv. pelargonii.</title>
        <authorList>
            <person name="Iruegas Bocardo F."/>
            <person name="Weisberg A.J."/>
            <person name="Riutta E.R."/>
            <person name="Kilday K.B."/>
            <person name="Bonkowski J.C."/>
            <person name="Creswell T.C."/>
            <person name="Daughtrey M."/>
            <person name="Rane K.K."/>
            <person name="Grunwald N.J."/>
            <person name="Chang J.H."/>
            <person name="Putnam M."/>
        </authorList>
    </citation>
    <scope>NUCLEOTIDE SEQUENCE</scope>
    <source>
        <strain evidence="1">22-338</strain>
    </source>
</reference>
<name>A0A9X4BSH5_9XANT</name>
<evidence type="ECO:0000313" key="2">
    <source>
        <dbReference type="Proteomes" id="UP001140230"/>
    </source>
</evidence>
<evidence type="ECO:0000313" key="1">
    <source>
        <dbReference type="EMBL" id="MDC8638730.1"/>
    </source>
</evidence>
<accession>A0A9X4BSH5</accession>
<organism evidence="1 2">
    <name type="scientific">Xanthomonas hortorum pv. hederae</name>
    <dbReference type="NCBI Taxonomy" id="453603"/>
    <lineage>
        <taxon>Bacteria</taxon>
        <taxon>Pseudomonadati</taxon>
        <taxon>Pseudomonadota</taxon>
        <taxon>Gammaproteobacteria</taxon>
        <taxon>Lysobacterales</taxon>
        <taxon>Lysobacteraceae</taxon>
        <taxon>Xanthomonas</taxon>
    </lineage>
</organism>
<protein>
    <submittedName>
        <fullName evidence="1">Uncharacterized protein</fullName>
    </submittedName>
</protein>